<dbReference type="Pfam" id="PF11149">
    <property type="entry name" value="DUF2924"/>
    <property type="match status" value="1"/>
</dbReference>
<sequence length="150" mass="16600">MAARIPTAPTVASFEALDREACLKRWRKQFDHEPPRYVSVEFMRKVFAYEAQVAAFGGHSKAVRNVLKAHLKETERGAKPKAGAKAVPSPATLRAGTHLVREWNGRIYQVEVTADGFQMDGKQFGSLSAIARKVTGTPWSGPRFFGLART</sequence>
<dbReference type="OrthoDB" id="284135at2"/>
<dbReference type="Proteomes" id="UP000295238">
    <property type="component" value="Unassembled WGS sequence"/>
</dbReference>
<accession>A0A4R5U5H8</accession>
<name>A0A4R5U5H8_9HYPH</name>
<dbReference type="InterPro" id="IPR021322">
    <property type="entry name" value="DUF2924"/>
</dbReference>
<comment type="caution">
    <text evidence="1">The sequence shown here is derived from an EMBL/GenBank/DDBJ whole genome shotgun (WGS) entry which is preliminary data.</text>
</comment>
<evidence type="ECO:0000313" key="1">
    <source>
        <dbReference type="EMBL" id="TDK29154.1"/>
    </source>
</evidence>
<reference evidence="1 2" key="1">
    <citation type="submission" date="2019-03" db="EMBL/GenBank/DDBJ databases">
        <title>Rhizobium sp. nov., an bacterium isolated from biocrust in Mu Us Desert.</title>
        <authorList>
            <person name="Lixiong L."/>
        </authorList>
    </citation>
    <scope>NUCLEOTIDE SEQUENCE [LARGE SCALE GENOMIC DNA]</scope>
    <source>
        <strain evidence="1 2">SPY-1</strain>
    </source>
</reference>
<protein>
    <submittedName>
        <fullName evidence="1">DUF2924 domain-containing protein</fullName>
    </submittedName>
</protein>
<dbReference type="RefSeq" id="WP_133318474.1">
    <property type="nucleotide sequence ID" value="NZ_SMTL01000014.1"/>
</dbReference>
<evidence type="ECO:0000313" key="2">
    <source>
        <dbReference type="Proteomes" id="UP000295238"/>
    </source>
</evidence>
<gene>
    <name evidence="1" type="ORF">E2F50_22750</name>
</gene>
<keyword evidence="2" id="KW-1185">Reference proteome</keyword>
<dbReference type="EMBL" id="SMTL01000014">
    <property type="protein sequence ID" value="TDK29154.1"/>
    <property type="molecule type" value="Genomic_DNA"/>
</dbReference>
<dbReference type="AlphaFoldDB" id="A0A4R5U5H8"/>
<proteinExistence type="predicted"/>
<organism evidence="1 2">
    <name type="scientific">Rhizobium deserti</name>
    <dbReference type="NCBI Taxonomy" id="2547961"/>
    <lineage>
        <taxon>Bacteria</taxon>
        <taxon>Pseudomonadati</taxon>
        <taxon>Pseudomonadota</taxon>
        <taxon>Alphaproteobacteria</taxon>
        <taxon>Hyphomicrobiales</taxon>
        <taxon>Rhizobiaceae</taxon>
        <taxon>Rhizobium/Agrobacterium group</taxon>
        <taxon>Rhizobium</taxon>
    </lineage>
</organism>